<feature type="transmembrane region" description="Helical" evidence="1">
    <location>
        <begin position="100"/>
        <end position="119"/>
    </location>
</feature>
<gene>
    <name evidence="2" type="ORF">MSAN_02036800</name>
</gene>
<proteinExistence type="predicted"/>
<evidence type="ECO:0000313" key="3">
    <source>
        <dbReference type="Proteomes" id="UP000623467"/>
    </source>
</evidence>
<keyword evidence="3" id="KW-1185">Reference proteome</keyword>
<feature type="transmembrane region" description="Helical" evidence="1">
    <location>
        <begin position="131"/>
        <end position="148"/>
    </location>
</feature>
<accession>A0A8H7CNJ7</accession>
<evidence type="ECO:0000313" key="2">
    <source>
        <dbReference type="EMBL" id="KAF7341818.1"/>
    </source>
</evidence>
<evidence type="ECO:0000256" key="1">
    <source>
        <dbReference type="SAM" id="Phobius"/>
    </source>
</evidence>
<name>A0A8H7CNJ7_9AGAR</name>
<keyword evidence="1" id="KW-0812">Transmembrane</keyword>
<protein>
    <submittedName>
        <fullName evidence="2">Uncharacterized protein</fullName>
    </submittedName>
</protein>
<comment type="caution">
    <text evidence="2">The sequence shown here is derived from an EMBL/GenBank/DDBJ whole genome shotgun (WGS) entry which is preliminary data.</text>
</comment>
<reference evidence="2" key="1">
    <citation type="submission" date="2020-05" db="EMBL/GenBank/DDBJ databases">
        <title>Mycena genomes resolve the evolution of fungal bioluminescence.</title>
        <authorList>
            <person name="Tsai I.J."/>
        </authorList>
    </citation>
    <scope>NUCLEOTIDE SEQUENCE</scope>
    <source>
        <strain evidence="2">160909Yilan</strain>
    </source>
</reference>
<feature type="transmembrane region" description="Helical" evidence="1">
    <location>
        <begin position="163"/>
        <end position="185"/>
    </location>
</feature>
<dbReference type="EMBL" id="JACAZH010000026">
    <property type="protein sequence ID" value="KAF7341818.1"/>
    <property type="molecule type" value="Genomic_DNA"/>
</dbReference>
<dbReference type="Proteomes" id="UP000623467">
    <property type="component" value="Unassembled WGS sequence"/>
</dbReference>
<dbReference type="AlphaFoldDB" id="A0A8H7CNJ7"/>
<keyword evidence="1" id="KW-1133">Transmembrane helix</keyword>
<feature type="transmembrane region" description="Helical" evidence="1">
    <location>
        <begin position="205"/>
        <end position="226"/>
    </location>
</feature>
<organism evidence="2 3">
    <name type="scientific">Mycena sanguinolenta</name>
    <dbReference type="NCBI Taxonomy" id="230812"/>
    <lineage>
        <taxon>Eukaryota</taxon>
        <taxon>Fungi</taxon>
        <taxon>Dikarya</taxon>
        <taxon>Basidiomycota</taxon>
        <taxon>Agaricomycotina</taxon>
        <taxon>Agaricomycetes</taxon>
        <taxon>Agaricomycetidae</taxon>
        <taxon>Agaricales</taxon>
        <taxon>Marasmiineae</taxon>
        <taxon>Mycenaceae</taxon>
        <taxon>Mycena</taxon>
    </lineage>
</organism>
<dbReference type="OrthoDB" id="3039972at2759"/>
<keyword evidence="1" id="KW-0472">Membrane</keyword>
<feature type="transmembrane region" description="Helical" evidence="1">
    <location>
        <begin position="34"/>
        <end position="55"/>
    </location>
</feature>
<feature type="transmembrane region" description="Helical" evidence="1">
    <location>
        <begin position="246"/>
        <end position="265"/>
    </location>
</feature>
<sequence length="313" mass="34558">MQYKGRTWLSVLPLMAPHSDTIATENVHSILSGLYIPMAEAFLYGAYAVMFAFYLHVLRTKGIKTRFFVLLAGTAVLDQTNEASLFGADDPIAMVFRLNFAANIIYVTSNVIADSIFIFRCYAIWHFDRRITILPTVSTAIVCLVGYFDANRSIVVSRPKFNAAIGTSVFTTFMLMGLSAGRICWLAWKAKEVLGRNITTRYRTVCAMILESGAIYCAGGIIYIILALHQPSDGSNSSEFARRNGAVLGQLVGIAPTIIAVRAGLGKDVEITEDPQHVETVRDIRSPVTRSIQNQILYLRPESDQGSAKEEEV</sequence>
<feature type="transmembrane region" description="Helical" evidence="1">
    <location>
        <begin position="67"/>
        <end position="88"/>
    </location>
</feature>